<dbReference type="SMR" id="A0A8I6WIA1"/>
<feature type="compositionally biased region" description="Basic and acidic residues" evidence="4">
    <location>
        <begin position="311"/>
        <end position="328"/>
    </location>
</feature>
<dbReference type="PANTHER" id="PTHR34224:SF1">
    <property type="entry name" value="OS05G0514500 PROTEIN"/>
    <property type="match status" value="1"/>
</dbReference>
<comment type="similarity">
    <text evidence="1">Belongs to the ICR family.</text>
</comment>
<evidence type="ECO:0000256" key="1">
    <source>
        <dbReference type="ARBA" id="ARBA00009778"/>
    </source>
</evidence>
<dbReference type="Gramene" id="HORVU.MOREX.r3.1HG0077570.1">
    <property type="protein sequence ID" value="HORVU.MOREX.r3.1HG0077570.1"/>
    <property type="gene ID" value="HORVU.MOREX.r3.1HG0077570"/>
</dbReference>
<organism evidence="5 6">
    <name type="scientific">Hordeum vulgare subsp. vulgare</name>
    <name type="common">Domesticated barley</name>
    <dbReference type="NCBI Taxonomy" id="112509"/>
    <lineage>
        <taxon>Eukaryota</taxon>
        <taxon>Viridiplantae</taxon>
        <taxon>Streptophyta</taxon>
        <taxon>Embryophyta</taxon>
        <taxon>Tracheophyta</taxon>
        <taxon>Spermatophyta</taxon>
        <taxon>Magnoliopsida</taxon>
        <taxon>Liliopsida</taxon>
        <taxon>Poales</taxon>
        <taxon>Poaceae</taxon>
        <taxon>BOP clade</taxon>
        <taxon>Pooideae</taxon>
        <taxon>Triticodae</taxon>
        <taxon>Triticeae</taxon>
        <taxon>Hordeinae</taxon>
        <taxon>Hordeum</taxon>
    </lineage>
</organism>
<evidence type="ECO:0000256" key="4">
    <source>
        <dbReference type="SAM" id="MobiDB-lite"/>
    </source>
</evidence>
<reference evidence="5" key="2">
    <citation type="submission" date="2020-10" db="EMBL/GenBank/DDBJ databases">
        <authorList>
            <person name="Scholz U."/>
            <person name="Mascher M."/>
            <person name="Fiebig A."/>
        </authorList>
    </citation>
    <scope>NUCLEOTIDE SEQUENCE [LARGE SCALE GENOMIC DNA]</scope>
    <source>
        <strain evidence="5">cv. Morex</strain>
    </source>
</reference>
<evidence type="ECO:0000256" key="2">
    <source>
        <dbReference type="ARBA" id="ARBA00023054"/>
    </source>
</evidence>
<feature type="compositionally biased region" description="Basic and acidic residues" evidence="4">
    <location>
        <begin position="202"/>
        <end position="214"/>
    </location>
</feature>
<feature type="coiled-coil region" evidence="3">
    <location>
        <begin position="94"/>
        <end position="135"/>
    </location>
</feature>
<reference evidence="6" key="1">
    <citation type="journal article" date="2012" name="Nature">
        <title>A physical, genetic and functional sequence assembly of the barley genome.</title>
        <authorList>
            <consortium name="The International Barley Genome Sequencing Consortium"/>
            <person name="Mayer K.F."/>
            <person name="Waugh R."/>
            <person name="Brown J.W."/>
            <person name="Schulman A."/>
            <person name="Langridge P."/>
            <person name="Platzer M."/>
            <person name="Fincher G.B."/>
            <person name="Muehlbauer G.J."/>
            <person name="Sato K."/>
            <person name="Close T.J."/>
            <person name="Wise R.P."/>
            <person name="Stein N."/>
        </authorList>
    </citation>
    <scope>NUCLEOTIDE SEQUENCE [LARGE SCALE GENOMIC DNA]</scope>
    <source>
        <strain evidence="6">cv. Morex</strain>
    </source>
</reference>
<proteinExistence type="inferred from homology"/>
<feature type="compositionally biased region" description="Low complexity" evidence="4">
    <location>
        <begin position="82"/>
        <end position="93"/>
    </location>
</feature>
<dbReference type="EnsemblPlants" id="HORVU.MOREX.r3.1HG0077570.1">
    <property type="protein sequence ID" value="HORVU.MOREX.r3.1HG0077570.1"/>
    <property type="gene ID" value="HORVU.MOREX.r3.1HG0077570"/>
</dbReference>
<feature type="region of interest" description="Disordered" evidence="4">
    <location>
        <begin position="380"/>
        <end position="414"/>
    </location>
</feature>
<evidence type="ECO:0000256" key="3">
    <source>
        <dbReference type="SAM" id="Coils"/>
    </source>
</evidence>
<dbReference type="AlphaFoldDB" id="A0A8I6WIA1"/>
<evidence type="ECO:0000313" key="6">
    <source>
        <dbReference type="Proteomes" id="UP000011116"/>
    </source>
</evidence>
<protein>
    <submittedName>
        <fullName evidence="5">Uncharacterized protein</fullName>
    </submittedName>
</protein>
<feature type="region of interest" description="Disordered" evidence="4">
    <location>
        <begin position="308"/>
        <end position="328"/>
    </location>
</feature>
<keyword evidence="2 3" id="KW-0175">Coiled coil</keyword>
<feature type="region of interest" description="Disordered" evidence="4">
    <location>
        <begin position="1"/>
        <end position="93"/>
    </location>
</feature>
<feature type="region of interest" description="Disordered" evidence="4">
    <location>
        <begin position="135"/>
        <end position="235"/>
    </location>
</feature>
<feature type="compositionally biased region" description="Basic and acidic residues" evidence="4">
    <location>
        <begin position="135"/>
        <end position="165"/>
    </location>
</feature>
<dbReference type="InterPro" id="IPR029688">
    <property type="entry name" value="ICR"/>
</dbReference>
<sequence>MLGRAGTGAKKASKFEDSDSSSHTSRPRAMSDLPHRPAPRVPTRPRTATLAAGSEVHGARHRGVGVARGTAPRSPLQEKKPAGAVSGAGAGSRAAELEVKLGKAHDQLAAMREQLAAAEKARKEARGVFAEAKKRFAARKRDVAAPARDEVEHDNNVRPPEHKQQQQEAEVATADVVNGDSEERRGIMDSENNGSQVEEEDAEKKTTDNGDEVNRNNNIAVVGDDGGGSNKGNPEADQLWTKLMAKDREVYELRAKLMLRDMEVDELKAELTAKDANIGTLMAELVAKDAEFAALRAENVELTQTASEAAEVERKTTASKAREAERALMDSAAREARLAERLRESERAREALEAEARCSRVQSGQWRKAAEEAAAVLGGAGHQVCARGAEETEEDKLRDAGDEGSSGKRKPAGGAVRLLADLWKKRASK</sequence>
<evidence type="ECO:0000313" key="5">
    <source>
        <dbReference type="EnsemblPlants" id="HORVU.MOREX.r3.1HG0077570.1"/>
    </source>
</evidence>
<reference evidence="5" key="3">
    <citation type="submission" date="2022-01" db="UniProtKB">
        <authorList>
            <consortium name="EnsemblPlants"/>
        </authorList>
    </citation>
    <scope>IDENTIFICATION</scope>
    <source>
        <strain evidence="5">subsp. vulgare</strain>
    </source>
</reference>
<name>A0A8I6WIA1_HORVV</name>
<keyword evidence="6" id="KW-1185">Reference proteome</keyword>
<accession>A0A8I6WIA1</accession>
<dbReference type="PANTHER" id="PTHR34224">
    <property type="entry name" value="INTERACTOR OF CONSTITUTIVE ACTIVE ROPS 2, CHLOROPLASTIC-RELATED"/>
    <property type="match status" value="1"/>
</dbReference>
<dbReference type="Proteomes" id="UP000011116">
    <property type="component" value="Chromosome 1H"/>
</dbReference>